<comment type="caution">
    <text evidence="2">The sequence shown here is derived from an EMBL/GenBank/DDBJ whole genome shotgun (WGS) entry which is preliminary data.</text>
</comment>
<gene>
    <name evidence="2" type="ORF">COB21_04725</name>
</gene>
<name>A0A2A4X0V4_UNCAE</name>
<reference evidence="3" key="1">
    <citation type="submission" date="2017-08" db="EMBL/GenBank/DDBJ databases">
        <title>A dynamic microbial community with high functional redundancy inhabits the cold, oxic subseafloor aquifer.</title>
        <authorList>
            <person name="Tully B.J."/>
            <person name="Wheat C.G."/>
            <person name="Glazer B.T."/>
            <person name="Huber J.A."/>
        </authorList>
    </citation>
    <scope>NUCLEOTIDE SEQUENCE [LARGE SCALE GENOMIC DNA]</scope>
</reference>
<dbReference type="AlphaFoldDB" id="A0A2A4X0V4"/>
<protein>
    <recommendedName>
        <fullName evidence="4">Rap1a immunity protein domain-containing protein</fullName>
    </recommendedName>
</protein>
<organism evidence="2 3">
    <name type="scientific">Aerophobetes bacterium</name>
    <dbReference type="NCBI Taxonomy" id="2030807"/>
    <lineage>
        <taxon>Bacteria</taxon>
        <taxon>Candidatus Aerophobota</taxon>
    </lineage>
</organism>
<accession>A0A2A4X0V4</accession>
<dbReference type="EMBL" id="NVUK01000033">
    <property type="protein sequence ID" value="PCI76134.1"/>
    <property type="molecule type" value="Genomic_DNA"/>
</dbReference>
<dbReference type="Proteomes" id="UP000218775">
    <property type="component" value="Unassembled WGS sequence"/>
</dbReference>
<feature type="non-terminal residue" evidence="2">
    <location>
        <position position="135"/>
    </location>
</feature>
<evidence type="ECO:0000313" key="2">
    <source>
        <dbReference type="EMBL" id="PCI76134.1"/>
    </source>
</evidence>
<feature type="chain" id="PRO_5011974983" description="Rap1a immunity protein domain-containing protein" evidence="1">
    <location>
        <begin position="27"/>
        <end position="135"/>
    </location>
</feature>
<evidence type="ECO:0000256" key="1">
    <source>
        <dbReference type="SAM" id="SignalP"/>
    </source>
</evidence>
<keyword evidence="1" id="KW-0732">Signal</keyword>
<evidence type="ECO:0000313" key="3">
    <source>
        <dbReference type="Proteomes" id="UP000218775"/>
    </source>
</evidence>
<proteinExistence type="predicted"/>
<evidence type="ECO:0008006" key="4">
    <source>
        <dbReference type="Google" id="ProtNLM"/>
    </source>
</evidence>
<sequence length="135" mass="14607">MKKIKKKFLLCVCCSLALVTPLGLIAAEKKSSVELENQKGHVVCELVERAFQSARGNEEGSAGLGSLDLSSCEAVLLSGEKMGSTSLVNALKGYLSVSKDEREGYLEDLISTLGRQLKNSVDNPRHHLKDNDCLV</sequence>
<feature type="signal peptide" evidence="1">
    <location>
        <begin position="1"/>
        <end position="26"/>
    </location>
</feature>